<keyword evidence="3 6" id="KW-0812">Transmembrane</keyword>
<dbReference type="GO" id="GO:0005886">
    <property type="term" value="C:plasma membrane"/>
    <property type="evidence" value="ECO:0007669"/>
    <property type="project" value="UniProtKB-SubCell"/>
</dbReference>
<sequence>MLNTNIDFIEINDIVHLDLKCVCKLYDRLSICIHLLEKCYGLQIFLSIWLMFTSGVVGVTVIVTNQATLKWLVIIKSILPFYWCFLGCYIDDQMNKEVDRTITMIVKCLIDFKCVQSKKAILETFKELVSNDRLQFTACSLFKLSYSMLLGTMLNVITYSIILIQMI</sequence>
<evidence type="ECO:0000313" key="7">
    <source>
        <dbReference type="Proteomes" id="UP000301870"/>
    </source>
</evidence>
<dbReference type="OrthoDB" id="7312588at2759"/>
<dbReference type="InterPro" id="IPR013604">
    <property type="entry name" value="7TM_chemorcpt"/>
</dbReference>
<dbReference type="RefSeq" id="XP_022834887.1">
    <property type="nucleotide sequence ID" value="XM_022979119.1"/>
</dbReference>
<feature type="transmembrane region" description="Helical" evidence="6">
    <location>
        <begin position="69"/>
        <end position="90"/>
    </location>
</feature>
<evidence type="ECO:0000313" key="8">
    <source>
        <dbReference type="RefSeq" id="XP_022834887.1"/>
    </source>
</evidence>
<feature type="transmembrane region" description="Helical" evidence="6">
    <location>
        <begin position="44"/>
        <end position="63"/>
    </location>
</feature>
<keyword evidence="2" id="KW-1003">Cell membrane</keyword>
<dbReference type="Pfam" id="PF08395">
    <property type="entry name" value="7tm_7"/>
    <property type="match status" value="1"/>
</dbReference>
<evidence type="ECO:0000256" key="3">
    <source>
        <dbReference type="ARBA" id="ARBA00022692"/>
    </source>
</evidence>
<protein>
    <submittedName>
        <fullName evidence="8">Uncharacterized protein LOC111362448</fullName>
    </submittedName>
</protein>
<evidence type="ECO:0000256" key="6">
    <source>
        <dbReference type="SAM" id="Phobius"/>
    </source>
</evidence>
<feature type="transmembrane region" description="Helical" evidence="6">
    <location>
        <begin position="144"/>
        <end position="164"/>
    </location>
</feature>
<dbReference type="Proteomes" id="UP000301870">
    <property type="component" value="Unplaced"/>
</dbReference>
<dbReference type="GeneID" id="111362448"/>
<keyword evidence="5 6" id="KW-0472">Membrane</keyword>
<dbReference type="GO" id="GO:0050909">
    <property type="term" value="P:sensory perception of taste"/>
    <property type="evidence" value="ECO:0007669"/>
    <property type="project" value="InterPro"/>
</dbReference>
<evidence type="ECO:0000256" key="5">
    <source>
        <dbReference type="ARBA" id="ARBA00023136"/>
    </source>
</evidence>
<keyword evidence="4 6" id="KW-1133">Transmembrane helix</keyword>
<dbReference type="KEGG" id="sliu:111362448"/>
<evidence type="ECO:0000256" key="1">
    <source>
        <dbReference type="ARBA" id="ARBA00004651"/>
    </source>
</evidence>
<comment type="subcellular location">
    <subcellularLocation>
        <location evidence="1">Cell membrane</location>
        <topology evidence="1">Multi-pass membrane protein</topology>
    </subcellularLocation>
</comment>
<evidence type="ECO:0000256" key="4">
    <source>
        <dbReference type="ARBA" id="ARBA00022989"/>
    </source>
</evidence>
<name>A0A9J7EU19_SPOLT</name>
<organism evidence="7 8">
    <name type="scientific">Spodoptera litura</name>
    <name type="common">Asian cotton leafworm</name>
    <dbReference type="NCBI Taxonomy" id="69820"/>
    <lineage>
        <taxon>Eukaryota</taxon>
        <taxon>Metazoa</taxon>
        <taxon>Ecdysozoa</taxon>
        <taxon>Arthropoda</taxon>
        <taxon>Hexapoda</taxon>
        <taxon>Insecta</taxon>
        <taxon>Pterygota</taxon>
        <taxon>Neoptera</taxon>
        <taxon>Endopterygota</taxon>
        <taxon>Lepidoptera</taxon>
        <taxon>Glossata</taxon>
        <taxon>Ditrysia</taxon>
        <taxon>Noctuoidea</taxon>
        <taxon>Noctuidae</taxon>
        <taxon>Amphipyrinae</taxon>
        <taxon>Spodoptera</taxon>
    </lineage>
</organism>
<dbReference type="AlphaFoldDB" id="A0A9J7EU19"/>
<proteinExistence type="predicted"/>
<accession>A0A9J7EU19</accession>
<evidence type="ECO:0000256" key="2">
    <source>
        <dbReference type="ARBA" id="ARBA00022475"/>
    </source>
</evidence>
<gene>
    <name evidence="8" type="primary">LOC111362448</name>
</gene>
<reference evidence="8" key="1">
    <citation type="submission" date="2025-08" db="UniProtKB">
        <authorList>
            <consortium name="RefSeq"/>
        </authorList>
    </citation>
    <scope>IDENTIFICATION</scope>
    <source>
        <strain evidence="8">Ishihara</strain>
        <tissue evidence="8">Whole body</tissue>
    </source>
</reference>
<keyword evidence="7" id="KW-1185">Reference proteome</keyword>